<evidence type="ECO:0000313" key="3">
    <source>
        <dbReference type="Proteomes" id="UP000198406"/>
    </source>
</evidence>
<keyword evidence="3" id="KW-1185">Reference proteome</keyword>
<dbReference type="AlphaFoldDB" id="A0A1Z5JF85"/>
<protein>
    <submittedName>
        <fullName evidence="2">Uncharacterized protein</fullName>
    </submittedName>
</protein>
<feature type="signal peptide" evidence="1">
    <location>
        <begin position="1"/>
        <end position="20"/>
    </location>
</feature>
<evidence type="ECO:0000256" key="1">
    <source>
        <dbReference type="SAM" id="SignalP"/>
    </source>
</evidence>
<reference evidence="2 3" key="1">
    <citation type="journal article" date="2015" name="Plant Cell">
        <title>Oil accumulation by the oleaginous diatom Fistulifera solaris as revealed by the genome and transcriptome.</title>
        <authorList>
            <person name="Tanaka T."/>
            <person name="Maeda Y."/>
            <person name="Veluchamy A."/>
            <person name="Tanaka M."/>
            <person name="Abida H."/>
            <person name="Marechal E."/>
            <person name="Bowler C."/>
            <person name="Muto M."/>
            <person name="Sunaga Y."/>
            <person name="Tanaka M."/>
            <person name="Yoshino T."/>
            <person name="Taniguchi T."/>
            <person name="Fukuda Y."/>
            <person name="Nemoto M."/>
            <person name="Matsumoto M."/>
            <person name="Wong P.S."/>
            <person name="Aburatani S."/>
            <person name="Fujibuchi W."/>
        </authorList>
    </citation>
    <scope>NUCLEOTIDE SEQUENCE [LARGE SCALE GENOMIC DNA]</scope>
    <source>
        <strain evidence="2 3">JPCC DA0580</strain>
    </source>
</reference>
<dbReference type="Proteomes" id="UP000198406">
    <property type="component" value="Unassembled WGS sequence"/>
</dbReference>
<proteinExistence type="predicted"/>
<dbReference type="InParanoid" id="A0A1Z5JF85"/>
<sequence>MHQFITFATLSLILGTTSHAQLFDLCSSTDCDAECTYYRQPCGSNDEQCYYRFGDSKCMVCTSFGGLGIKCLSDFICAPGKVCVSEYQNPDEGQAGTCFRRA</sequence>
<organism evidence="2 3">
    <name type="scientific">Fistulifera solaris</name>
    <name type="common">Oleaginous diatom</name>
    <dbReference type="NCBI Taxonomy" id="1519565"/>
    <lineage>
        <taxon>Eukaryota</taxon>
        <taxon>Sar</taxon>
        <taxon>Stramenopiles</taxon>
        <taxon>Ochrophyta</taxon>
        <taxon>Bacillariophyta</taxon>
        <taxon>Bacillariophyceae</taxon>
        <taxon>Bacillariophycidae</taxon>
        <taxon>Naviculales</taxon>
        <taxon>Naviculaceae</taxon>
        <taxon>Fistulifera</taxon>
    </lineage>
</organism>
<gene>
    <name evidence="2" type="ORF">FisN_UnNu035</name>
</gene>
<keyword evidence="1" id="KW-0732">Signal</keyword>
<evidence type="ECO:0000313" key="2">
    <source>
        <dbReference type="EMBL" id="GAX12677.1"/>
    </source>
</evidence>
<dbReference type="EMBL" id="BDSP01000054">
    <property type="protein sequence ID" value="GAX12677.1"/>
    <property type="molecule type" value="Genomic_DNA"/>
</dbReference>
<name>A0A1Z5JF85_FISSO</name>
<comment type="caution">
    <text evidence="2">The sequence shown here is derived from an EMBL/GenBank/DDBJ whole genome shotgun (WGS) entry which is preliminary data.</text>
</comment>
<accession>A0A1Z5JF85</accession>
<feature type="chain" id="PRO_5012034882" evidence="1">
    <location>
        <begin position="21"/>
        <end position="102"/>
    </location>
</feature>